<reference evidence="2" key="1">
    <citation type="submission" date="2022-03" db="EMBL/GenBank/DDBJ databases">
        <title>Draft Genome Sequence of Firmicute Strain S0AB, a Heterotrophic Iron/Sulfur-Oxidizing Extreme Acidophile.</title>
        <authorList>
            <person name="Vergara E."/>
            <person name="Pakostova E."/>
            <person name="Johnson D.B."/>
            <person name="Holmes D.S."/>
        </authorList>
    </citation>
    <scope>NUCLEOTIDE SEQUENCE</scope>
    <source>
        <strain evidence="2">S0AB</strain>
    </source>
</reference>
<dbReference type="RefSeq" id="WP_241712734.1">
    <property type="nucleotide sequence ID" value="NZ_JALBUF010000003.1"/>
</dbReference>
<evidence type="ECO:0000313" key="2">
    <source>
        <dbReference type="EMBL" id="MCI0183007.1"/>
    </source>
</evidence>
<dbReference type="EMBL" id="JALBUF010000003">
    <property type="protein sequence ID" value="MCI0183007.1"/>
    <property type="molecule type" value="Genomic_DNA"/>
</dbReference>
<evidence type="ECO:0000256" key="1">
    <source>
        <dbReference type="SAM" id="Phobius"/>
    </source>
</evidence>
<accession>A0A9X1VBM0</accession>
<name>A0A9X1VBM0_9BACL</name>
<comment type="caution">
    <text evidence="2">The sequence shown here is derived from an EMBL/GenBank/DDBJ whole genome shotgun (WGS) entry which is preliminary data.</text>
</comment>
<keyword evidence="1" id="KW-0812">Transmembrane</keyword>
<protein>
    <submittedName>
        <fullName evidence="2">Uncharacterized protein</fullName>
    </submittedName>
</protein>
<keyword evidence="3" id="KW-1185">Reference proteome</keyword>
<dbReference type="Proteomes" id="UP001139263">
    <property type="component" value="Unassembled WGS sequence"/>
</dbReference>
<sequence length="95" mass="10850">MHPLYRHATTLVGQPIYVHSNGRVHYGVLHSVTSEGVYLRPMNRTGTASATKDDRLNVQQLALTETENMDIEQVFWPLFFLPWLAIGALGAWAWW</sequence>
<feature type="transmembrane region" description="Helical" evidence="1">
    <location>
        <begin position="74"/>
        <end position="94"/>
    </location>
</feature>
<keyword evidence="1" id="KW-0472">Membrane</keyword>
<gene>
    <name evidence="2" type="ORF">MM817_01277</name>
</gene>
<dbReference type="AlphaFoldDB" id="A0A9X1VBM0"/>
<organism evidence="2 3">
    <name type="scientific">Sulfoacidibacillus ferrooxidans</name>
    <dbReference type="NCBI Taxonomy" id="2005001"/>
    <lineage>
        <taxon>Bacteria</taxon>
        <taxon>Bacillati</taxon>
        <taxon>Bacillota</taxon>
        <taxon>Bacilli</taxon>
        <taxon>Bacillales</taxon>
        <taxon>Alicyclobacillaceae</taxon>
        <taxon>Sulfoacidibacillus</taxon>
    </lineage>
</organism>
<evidence type="ECO:0000313" key="3">
    <source>
        <dbReference type="Proteomes" id="UP001139263"/>
    </source>
</evidence>
<keyword evidence="1" id="KW-1133">Transmembrane helix</keyword>
<proteinExistence type="predicted"/>